<reference evidence="3 4" key="1">
    <citation type="submission" date="2020-04" db="EMBL/GenBank/DDBJ databases">
        <title>Perkinsus olseni comparative genomics.</title>
        <authorList>
            <person name="Bogema D.R."/>
        </authorList>
    </citation>
    <scope>NUCLEOTIDE SEQUENCE [LARGE SCALE GENOMIC DNA]</scope>
    <source>
        <strain evidence="3">ATCC PRA-205</strain>
    </source>
</reference>
<feature type="domain" description="Retrotransposon gag" evidence="2">
    <location>
        <begin position="13"/>
        <end position="85"/>
    </location>
</feature>
<feature type="region of interest" description="Disordered" evidence="1">
    <location>
        <begin position="414"/>
        <end position="436"/>
    </location>
</feature>
<feature type="region of interest" description="Disordered" evidence="1">
    <location>
        <begin position="1108"/>
        <end position="1153"/>
    </location>
</feature>
<evidence type="ECO:0000259" key="2">
    <source>
        <dbReference type="Pfam" id="PF03732"/>
    </source>
</evidence>
<dbReference type="InterPro" id="IPR005162">
    <property type="entry name" value="Retrotrans_gag_dom"/>
</dbReference>
<organism evidence="3 4">
    <name type="scientific">Perkinsus olseni</name>
    <name type="common">Perkinsus atlanticus</name>
    <dbReference type="NCBI Taxonomy" id="32597"/>
    <lineage>
        <taxon>Eukaryota</taxon>
        <taxon>Sar</taxon>
        <taxon>Alveolata</taxon>
        <taxon>Perkinsozoa</taxon>
        <taxon>Perkinsea</taxon>
        <taxon>Perkinsida</taxon>
        <taxon>Perkinsidae</taxon>
        <taxon>Perkinsus</taxon>
    </lineage>
</organism>
<gene>
    <name evidence="3" type="ORF">FOZ62_019216</name>
</gene>
<feature type="compositionally biased region" description="Low complexity" evidence="1">
    <location>
        <begin position="164"/>
        <end position="173"/>
    </location>
</feature>
<proteinExistence type="predicted"/>
<evidence type="ECO:0000313" key="3">
    <source>
        <dbReference type="EMBL" id="KAF4716695.1"/>
    </source>
</evidence>
<evidence type="ECO:0000313" key="4">
    <source>
        <dbReference type="Proteomes" id="UP000574390"/>
    </source>
</evidence>
<evidence type="ECO:0000256" key="1">
    <source>
        <dbReference type="SAM" id="MobiDB-lite"/>
    </source>
</evidence>
<name>A0A7J6R7P6_PEROL</name>
<comment type="caution">
    <text evidence="3">The sequence shown here is derived from an EMBL/GenBank/DDBJ whole genome shotgun (WGS) entry which is preliminary data.</text>
</comment>
<accession>A0A7J6R7P6</accession>
<dbReference type="AlphaFoldDB" id="A0A7J6R7P6"/>
<dbReference type="EMBL" id="JABANM010024149">
    <property type="protein sequence ID" value="KAF4716695.1"/>
    <property type="molecule type" value="Genomic_DNA"/>
</dbReference>
<dbReference type="Pfam" id="PF03732">
    <property type="entry name" value="Retrotrans_gag"/>
    <property type="match status" value="1"/>
</dbReference>
<dbReference type="Proteomes" id="UP000574390">
    <property type="component" value="Unassembled WGS sequence"/>
</dbReference>
<feature type="region of interest" description="Disordered" evidence="1">
    <location>
        <begin position="661"/>
        <end position="684"/>
    </location>
</feature>
<feature type="compositionally biased region" description="Basic and acidic residues" evidence="1">
    <location>
        <begin position="181"/>
        <end position="194"/>
    </location>
</feature>
<feature type="non-terminal residue" evidence="3">
    <location>
        <position position="1"/>
    </location>
</feature>
<feature type="region of interest" description="Disordered" evidence="1">
    <location>
        <begin position="156"/>
        <end position="215"/>
    </location>
</feature>
<sequence>NERVPVRCHKDYDEQWRRLQEAINAQFNNHETLIRVQQQFATAVQRPNETLSQFIRRLERYATELCHLQAAPREHFMKRRLYDGLLSDRIRDKVDRDMGDKGVDFPEFKRIVLEQDLRQRGAKSVTTHEKKHFMQEAYGQYVGGYGVRHLHVGHLERDAERPVPRNGVPNNRNLGARPRRGLPERQAYESDPKGPPRTPTATAKVNMSGDVESDAEDDIVDLTEHQRYRIWDPEEALSNQMPGVHVALNKNRERGQWKQDADLGSLPAAVTANDLSTPIILGCSTLTRLEAAIIFTPAGAGVFTGVVRDNPGFLSRTRKFLAAAEASKSAETPATTPSPMARTHFLYGANHWLHVISSQGVMGLTDWVVNEPLRKVYQERYPKVEIYGDLTDPCEEDEPRAQLMGPIVLGQQRVRTDPDSAAPGADDELNSDEIQGLPPWRERPRFNFSGAARRGAASVAKLNDHRYKFFEEALAGYIRRRFCGIVQDNSETEYHRPPTPEACQEVWRYLTEGTDLADTPCPLPQHFTPSHTVFRDSKTSPCRITLDFRTMNRVLAYHLPVPEVEGQHLEDHGLTPHPKAVPLVVATDSEITVHRLRREANDARLAQPERRRLITIRQVCKELGARECHIPGTINPSDGITRGQLRPRLEGDALRNALRSSELVYDPNDGDQETTGSDLPEPSHLVETGSLCGAALSIEAGHSGEAQDADSSTITVDGIRLPDISVFPETEREELEQIKAFARQAMGEGPEFVLDNIEFKGSLRPCLERCQEKDADISLLRGFLKGHVRRHQLGEGQTRLVRLATLCHIDHNGLLRYIPVDRTKYPKADPEGSACLGDSEYCRTLLSLLAVINHYALAHAHHGRVANQLKAYNLCPKAWALMSPSEMMFTYRQSYPGGEAASSTTVDWRYMEDRYLNTDIIPYCRSFLPFIDQIKADMEVSIREYLEHWHFKAIEQRRRISLATATAYRPKCYDLVYVNNSADGAIGHHLDSRWRGPYTVVQVKSSAIVLLPPEVLIPPAEQRLDQIIEVDNIPFDEEQLLYVSLKNVVHAAGFEQLVREEARRGTRVYVDSAGRVRTAALLDDPIADLDNIWEERAKQAIAEGLVKERTRRAGSSVEEDSRPTGVPPGGPRNAQSPPSEGTHDGEEKEDSAETLEELKERLGCSSKPICGKFMLGVAEKGNVVIYVGLREPQYRGVAVVEDSPSDSQETWISKAMFDAHGRLTEGSREAVKVEGGSLIYVAGSSTATTRTARRRATAILGLLGVGGGDLSI</sequence>
<protein>
    <recommendedName>
        <fullName evidence="2">Retrotransposon gag domain-containing protein</fullName>
    </recommendedName>
</protein>